<reference evidence="9" key="1">
    <citation type="submission" date="2022-04" db="EMBL/GenBank/DDBJ databases">
        <title>Desulfatitalea alkaliphila sp. nov., a novel anaerobic sulfate-reducing bacterium isolated from terrestrial mud volcano, Taman Peninsula, Russia.</title>
        <authorList>
            <person name="Khomyakova M.A."/>
            <person name="Merkel A.Y."/>
            <person name="Slobodkin A.I."/>
        </authorList>
    </citation>
    <scope>NUCLEOTIDE SEQUENCE</scope>
    <source>
        <strain evidence="9">M08but</strain>
    </source>
</reference>
<organism evidence="9 10">
    <name type="scientific">Desulfatitalea alkaliphila</name>
    <dbReference type="NCBI Taxonomy" id="2929485"/>
    <lineage>
        <taxon>Bacteria</taxon>
        <taxon>Pseudomonadati</taxon>
        <taxon>Thermodesulfobacteriota</taxon>
        <taxon>Desulfobacteria</taxon>
        <taxon>Desulfobacterales</taxon>
        <taxon>Desulfosarcinaceae</taxon>
        <taxon>Desulfatitalea</taxon>
    </lineage>
</organism>
<evidence type="ECO:0000256" key="3">
    <source>
        <dbReference type="ARBA" id="ARBA00022679"/>
    </source>
</evidence>
<feature type="binding site" evidence="6">
    <location>
        <position position="343"/>
    </location>
    <ligand>
        <name>alpha-maltose 1-phosphate</name>
        <dbReference type="ChEBI" id="CHEBI:63576"/>
    </ligand>
</feature>
<proteinExistence type="inferred from homology"/>
<dbReference type="PANTHER" id="PTHR47786:SF2">
    <property type="entry name" value="GLYCOSYL HYDROLASE FAMILY 13 CATALYTIC DOMAIN-CONTAINING PROTEIN"/>
    <property type="match status" value="1"/>
</dbReference>
<evidence type="ECO:0000256" key="1">
    <source>
        <dbReference type="ARBA" id="ARBA00011738"/>
    </source>
</evidence>
<feature type="binding site" evidence="6">
    <location>
        <position position="380"/>
    </location>
    <ligand>
        <name>alpha-maltose 1-phosphate</name>
        <dbReference type="ChEBI" id="CHEBI:63576"/>
    </ligand>
</feature>
<comment type="caution">
    <text evidence="9">The sequence shown here is derived from an EMBL/GenBank/DDBJ whole genome shotgun (WGS) entry which is preliminary data.</text>
</comment>
<dbReference type="Gene3D" id="3.20.20.80">
    <property type="entry name" value="Glycosidases"/>
    <property type="match status" value="1"/>
</dbReference>
<dbReference type="InterPro" id="IPR017853">
    <property type="entry name" value="GH"/>
</dbReference>
<comment type="subunit">
    <text evidence="1 6">Homodimer.</text>
</comment>
<evidence type="ECO:0000259" key="8">
    <source>
        <dbReference type="SMART" id="SM00642"/>
    </source>
</evidence>
<feature type="binding site" evidence="6">
    <location>
        <position position="248"/>
    </location>
    <ligand>
        <name>alpha-maltose 1-phosphate</name>
        <dbReference type="ChEBI" id="CHEBI:63576"/>
    </ligand>
</feature>
<name>A0AA41ULV9_9BACT</name>
<dbReference type="InterPro" id="IPR013780">
    <property type="entry name" value="Glyco_hydro_b"/>
</dbReference>
<comment type="similarity">
    <text evidence="6">Belongs to the glycosyl hydrolase 13 family. GlgE subfamily.</text>
</comment>
<feature type="active site" description="Proton donor" evidence="6">
    <location>
        <position position="408"/>
    </location>
</feature>
<dbReference type="AlphaFoldDB" id="A0AA41ULV9"/>
<dbReference type="InterPro" id="IPR026585">
    <property type="entry name" value="GlgE"/>
</dbReference>
<dbReference type="Gene3D" id="1.20.58.80">
    <property type="entry name" value="Phosphotransferase system, lactose/cellobiose-type IIA subunit"/>
    <property type="match status" value="1"/>
</dbReference>
<feature type="binding site" evidence="6">
    <location>
        <begin position="521"/>
        <end position="522"/>
    </location>
    <ligand>
        <name>alpha-maltose 1-phosphate</name>
        <dbReference type="ChEBI" id="CHEBI:63576"/>
    </ligand>
</feature>
<dbReference type="SUPFAM" id="SSF51445">
    <property type="entry name" value="(Trans)glycosidases"/>
    <property type="match status" value="1"/>
</dbReference>
<feature type="active site" description="Nucleophile" evidence="6">
    <location>
        <position position="379"/>
    </location>
</feature>
<keyword evidence="10" id="KW-1185">Reference proteome</keyword>
<evidence type="ECO:0000313" key="9">
    <source>
        <dbReference type="EMBL" id="MCJ8501961.1"/>
    </source>
</evidence>
<feature type="binding site" evidence="6">
    <location>
        <position position="308"/>
    </location>
    <ligand>
        <name>alpha-maltose 1-phosphate</name>
        <dbReference type="ChEBI" id="CHEBI:63576"/>
    </ligand>
</feature>
<dbReference type="InterPro" id="IPR021828">
    <property type="entry name" value="GlgE_dom_N/S"/>
</dbReference>
<dbReference type="Pfam" id="PF00128">
    <property type="entry name" value="Alpha-amylase"/>
    <property type="match status" value="1"/>
</dbReference>
<dbReference type="GO" id="GO:0004553">
    <property type="term" value="F:hydrolase activity, hydrolyzing O-glycosyl compounds"/>
    <property type="evidence" value="ECO:0007669"/>
    <property type="project" value="InterPro"/>
</dbReference>
<dbReference type="InterPro" id="IPR006047">
    <property type="entry name" value="GH13_cat_dom"/>
</dbReference>
<evidence type="ECO:0000256" key="5">
    <source>
        <dbReference type="ARBA" id="ARBA00048735"/>
    </source>
</evidence>
<dbReference type="EMBL" id="JALJRB010000019">
    <property type="protein sequence ID" value="MCJ8501961.1"/>
    <property type="molecule type" value="Genomic_DNA"/>
</dbReference>
<keyword evidence="2 6" id="KW-0328">Glycosyltransferase</keyword>
<keyword evidence="4 6" id="KW-0119">Carbohydrate metabolism</keyword>
<dbReference type="Gene3D" id="2.60.40.10">
    <property type="entry name" value="Immunoglobulins"/>
    <property type="match status" value="1"/>
</dbReference>
<dbReference type="CDD" id="cd11344">
    <property type="entry name" value="AmyAc_GlgE_like"/>
    <property type="match status" value="1"/>
</dbReference>
<dbReference type="Pfam" id="PF21702">
    <property type="entry name" value="GLGE_C"/>
    <property type="match status" value="1"/>
</dbReference>
<dbReference type="GO" id="GO:0030979">
    <property type="term" value="P:alpha-glucan biosynthetic process"/>
    <property type="evidence" value="ECO:0007669"/>
    <property type="project" value="UniProtKB-UniRule"/>
</dbReference>
<comment type="catalytic activity">
    <reaction evidence="5 6">
        <text>alpha-maltose 1-phosphate + [(1-&gt;4)-alpha-D-glucosyl](n) = [(1-&gt;4)-alpha-D-glucosyl](n+2) + phosphate</text>
        <dbReference type="Rhea" id="RHEA:42692"/>
        <dbReference type="Rhea" id="RHEA-COMP:9584"/>
        <dbReference type="Rhea" id="RHEA-COMP:10183"/>
        <dbReference type="ChEBI" id="CHEBI:15444"/>
        <dbReference type="ChEBI" id="CHEBI:43474"/>
        <dbReference type="ChEBI" id="CHEBI:63576"/>
        <dbReference type="EC" id="2.4.99.16"/>
    </reaction>
</comment>
<feature type="site" description="Transition state stabilizer" evidence="6">
    <location>
        <position position="466"/>
    </location>
</feature>
<feature type="domain" description="Glycosyl hydrolase family 13 catalytic" evidence="8">
    <location>
        <begin position="196"/>
        <end position="546"/>
    </location>
</feature>
<dbReference type="GO" id="GO:0016758">
    <property type="term" value="F:hexosyltransferase activity"/>
    <property type="evidence" value="ECO:0007669"/>
    <property type="project" value="UniProtKB-UniRule"/>
</dbReference>
<dbReference type="SMART" id="SM00642">
    <property type="entry name" value="Aamy"/>
    <property type="match status" value="1"/>
</dbReference>
<keyword evidence="3 6" id="KW-0808">Transferase</keyword>
<evidence type="ECO:0000313" key="10">
    <source>
        <dbReference type="Proteomes" id="UP001165427"/>
    </source>
</evidence>
<protein>
    <recommendedName>
        <fullName evidence="6">Alpha-1,4-glucan:maltose-1-phosphate maltosyltransferase</fullName>
        <shortName evidence="6">GMPMT</shortName>
        <ecNumber evidence="6">2.4.99.16</ecNumber>
    </recommendedName>
    <alternativeName>
        <fullName evidence="6">(1-&gt;4)-alpha-D-glucan:maltose-1-phosphate alpha-D-maltosyltransferase</fullName>
    </alternativeName>
</protein>
<evidence type="ECO:0000256" key="6">
    <source>
        <dbReference type="HAMAP-Rule" id="MF_02124"/>
    </source>
</evidence>
<comment type="function">
    <text evidence="6">Maltosyltransferase that uses maltose 1-phosphate (M1P) as the sugar donor to elongate linear or branched alpha-(1-&gt;4)-glucans. Is involved in a branched alpha-glucan biosynthetic pathway from trehalose, together with TreS, Mak and GlgB.</text>
</comment>
<dbReference type="Gene3D" id="2.60.40.1180">
    <property type="entry name" value="Golgi alpha-mannosidase II"/>
    <property type="match status" value="1"/>
</dbReference>
<accession>A0AA41ULV9</accession>
<evidence type="ECO:0000256" key="4">
    <source>
        <dbReference type="ARBA" id="ARBA00023277"/>
    </source>
</evidence>
<dbReference type="InterPro" id="IPR013783">
    <property type="entry name" value="Ig-like_fold"/>
</dbReference>
<dbReference type="HAMAP" id="MF_02124">
    <property type="entry name" value="GlgE"/>
    <property type="match status" value="1"/>
</dbReference>
<evidence type="ECO:0000256" key="2">
    <source>
        <dbReference type="ARBA" id="ARBA00022676"/>
    </source>
</evidence>
<dbReference type="Pfam" id="PF11896">
    <property type="entry name" value="GlgE_dom_N_S"/>
    <property type="match status" value="1"/>
</dbReference>
<dbReference type="InterPro" id="IPR049171">
    <property type="entry name" value="GLGE_C"/>
</dbReference>
<dbReference type="PANTHER" id="PTHR47786">
    <property type="entry name" value="ALPHA-1,4-GLUCAN:MALTOSE-1-PHOSPHATE MALTOSYLTRANSFERASE"/>
    <property type="match status" value="1"/>
</dbReference>
<gene>
    <name evidence="6" type="primary">glgE</name>
    <name evidence="9" type="ORF">MRX98_15365</name>
</gene>
<evidence type="ECO:0000256" key="7">
    <source>
        <dbReference type="SAM" id="MobiDB-lite"/>
    </source>
</evidence>
<dbReference type="EC" id="2.4.99.16" evidence="6"/>
<sequence>MDAFFKRVIIENVQPEIDHGRFPVRRAAGETVRVTADVFADGHDRIGAVLCHRRAGETHWVQTAMTPLGNDRWEGRFRVDGPGEYEYTVRAWVDRFATWSGRLRQRMAAGQDPSLDLTEMAALAAAAADQADLAGNERLAWYARQLQNGAPVADRVQTALSPELADLMASRPDPTQETVYGKRLRVRVERPLGRFSTWYELFPRSCAPEPGRHGTFQDVIRRLPYIAGMGFDVLYLPPIHPIGRQHRKGRNNTPAAGSADPGSPWAIGAAEGGHTGVHPQLGTLADFQQLMAAARDHGIEIALDLAFQCSPDHPYVSAHPEWFRRRPDGTIQYAENPPKKYQDIYPLDFEGTQAPEMAEALLGVVRFWLDQGVRIFRVDNPHTKPLRFWEWLIGEVKRLHPDTIFLAEAFTRPRTMYRLAKGGFTQSYTYFTWRNLKWEIEQYFKVLTTPPANEFFWPNLWPNTPDILPEYLQTGGRAAFIIRLVLAATLSSSYGIYGPAFELCVDQPRESFSEEYLDSEKYQLRHWDWDAPESLKDFITRVNRIRRTNPALQQNSNLQFHAVAQEAMLCYTKHTDDLTNIVLVVVNLDPHHAHAASVRLPLEALGLAAEQPFQVHDLIRDARYLWHAGENYVALDPRSVPAHIFRIRRKVRTEHDFDYYM</sequence>
<dbReference type="RefSeq" id="WP_246911518.1">
    <property type="nucleotide sequence ID" value="NZ_JALJRB010000019.1"/>
</dbReference>
<dbReference type="Proteomes" id="UP001165427">
    <property type="component" value="Unassembled WGS sequence"/>
</dbReference>
<feature type="region of interest" description="Disordered" evidence="7">
    <location>
        <begin position="245"/>
        <end position="272"/>
    </location>
</feature>